<comment type="caution">
    <text evidence="2">The sequence shown here is derived from an EMBL/GenBank/DDBJ whole genome shotgun (WGS) entry which is preliminary data.</text>
</comment>
<evidence type="ECO:0000313" key="3">
    <source>
        <dbReference type="Proteomes" id="UP000565579"/>
    </source>
</evidence>
<gene>
    <name evidence="2" type="ORF">HD593_011012</name>
</gene>
<proteinExistence type="predicted"/>
<dbReference type="RefSeq" id="WP_185110692.1">
    <property type="nucleotide sequence ID" value="NZ_BAAAXY010000153.1"/>
</dbReference>
<evidence type="ECO:0000313" key="2">
    <source>
        <dbReference type="EMBL" id="MBB6556217.1"/>
    </source>
</evidence>
<keyword evidence="3" id="KW-1185">Reference proteome</keyword>
<feature type="compositionally biased region" description="Polar residues" evidence="1">
    <location>
        <begin position="119"/>
        <end position="134"/>
    </location>
</feature>
<accession>A0A7X0U5N8</accession>
<feature type="compositionally biased region" description="Polar residues" evidence="1">
    <location>
        <begin position="178"/>
        <end position="192"/>
    </location>
</feature>
<dbReference type="AlphaFoldDB" id="A0A7X0U5N8"/>
<protein>
    <submittedName>
        <fullName evidence="2">Biotin operon repressor</fullName>
    </submittedName>
</protein>
<feature type="region of interest" description="Disordered" evidence="1">
    <location>
        <begin position="93"/>
        <end position="231"/>
    </location>
</feature>
<evidence type="ECO:0000256" key="1">
    <source>
        <dbReference type="SAM" id="MobiDB-lite"/>
    </source>
</evidence>
<organism evidence="2 3">
    <name type="scientific">Nonomuraea rubra</name>
    <dbReference type="NCBI Taxonomy" id="46180"/>
    <lineage>
        <taxon>Bacteria</taxon>
        <taxon>Bacillati</taxon>
        <taxon>Actinomycetota</taxon>
        <taxon>Actinomycetes</taxon>
        <taxon>Streptosporangiales</taxon>
        <taxon>Streptosporangiaceae</taxon>
        <taxon>Nonomuraea</taxon>
    </lineage>
</organism>
<sequence>MTDDERSAGPSPAGLNQAAIDWAWAQPVANNPGARITLLCLARLVDEAWECEASQEEVAVEAMLSSRTVRRQLEQLEQDGFVARLKRFDDKGHRLPDRCRLNPGMDLSGGLASRDFRSSGPQDNLSAGAASQRTDCPPVNLSAGPDQGECSDGLPDRLTGGQIDLWPDCPVGDDAPRQNPSSDPQDRLTSGQIVRAICVNNSSSSKEEEQKPSTTKGGAGGKPTRQATKEHPRFAEWYAAYPLRKERAAAVKAFNKAAAKVEDVQILFDAAKLYADTDPHVLRGYIKNPATWLNKECWLDEPAPRLALVRNDAPSPGSTPQQFTEEEYRAGW</sequence>
<name>A0A7X0U5N8_9ACTN</name>
<reference evidence="2 3" key="1">
    <citation type="submission" date="2020-08" db="EMBL/GenBank/DDBJ databases">
        <title>Sequencing the genomes of 1000 actinobacteria strains.</title>
        <authorList>
            <person name="Klenk H.-P."/>
        </authorList>
    </citation>
    <scope>NUCLEOTIDE SEQUENCE [LARGE SCALE GENOMIC DNA]</scope>
    <source>
        <strain evidence="2 3">DSM 43768</strain>
    </source>
</reference>
<feature type="region of interest" description="Disordered" evidence="1">
    <location>
        <begin position="310"/>
        <end position="332"/>
    </location>
</feature>
<dbReference type="EMBL" id="JACHMI010000001">
    <property type="protein sequence ID" value="MBB6556217.1"/>
    <property type="molecule type" value="Genomic_DNA"/>
</dbReference>
<dbReference type="Proteomes" id="UP000565579">
    <property type="component" value="Unassembled WGS sequence"/>
</dbReference>